<feature type="non-terminal residue" evidence="3">
    <location>
        <position position="220"/>
    </location>
</feature>
<evidence type="ECO:0000256" key="1">
    <source>
        <dbReference type="ARBA" id="ARBA00023002"/>
    </source>
</evidence>
<feature type="domain" description="Glycine cleavage system P-protein N-terminal" evidence="2">
    <location>
        <begin position="1"/>
        <end position="220"/>
    </location>
</feature>
<dbReference type="InterPro" id="IPR015421">
    <property type="entry name" value="PyrdxlP-dep_Trfase_major"/>
</dbReference>
<accession>A0A382QFC3</accession>
<dbReference type="Gene3D" id="3.90.1150.10">
    <property type="entry name" value="Aspartate Aminotransferase, domain 1"/>
    <property type="match status" value="1"/>
</dbReference>
<dbReference type="PANTHER" id="PTHR42806:SF1">
    <property type="entry name" value="GLYCINE DEHYDROGENASE (DECARBOXYLATING)"/>
    <property type="match status" value="1"/>
</dbReference>
<dbReference type="EMBL" id="UINC01113757">
    <property type="protein sequence ID" value="SVC83575.1"/>
    <property type="molecule type" value="Genomic_DNA"/>
</dbReference>
<organism evidence="3">
    <name type="scientific">marine metagenome</name>
    <dbReference type="NCBI Taxonomy" id="408172"/>
    <lineage>
        <taxon>unclassified sequences</taxon>
        <taxon>metagenomes</taxon>
        <taxon>ecological metagenomes</taxon>
    </lineage>
</organism>
<dbReference type="InterPro" id="IPR015422">
    <property type="entry name" value="PyrdxlP-dep_Trfase_small"/>
</dbReference>
<dbReference type="Pfam" id="PF02347">
    <property type="entry name" value="GDC-P"/>
    <property type="match status" value="1"/>
</dbReference>
<gene>
    <name evidence="3" type="ORF">METZ01_LOCUS336429</name>
</gene>
<protein>
    <recommendedName>
        <fullName evidence="2">Glycine cleavage system P-protein N-terminal domain-containing protein</fullName>
    </recommendedName>
</protein>
<keyword evidence="1" id="KW-0560">Oxidoreductase</keyword>
<dbReference type="PANTHER" id="PTHR42806">
    <property type="entry name" value="GLYCINE CLEAVAGE SYSTEM P-PROTEIN"/>
    <property type="match status" value="1"/>
</dbReference>
<dbReference type="GO" id="GO:0004375">
    <property type="term" value="F:glycine dehydrogenase (decarboxylating) activity"/>
    <property type="evidence" value="ECO:0007669"/>
    <property type="project" value="InterPro"/>
</dbReference>
<sequence>MRFIPHTEKDIREMLETIGIPDVDQLFSGIPNDLQLGKKYLDLPPALSESEVFDALRQIQMRNPDNEEMSSFLGAGAYRHYSPAIIGSLIQRGEFSTSYTPYQAEVSQGTLQAIYEFQTMISMLTGMDVVNASMYDGASALAESVLMANRINKQKEYLVASAVHPEYRETTATYLRGTDLQLKNIPYSSDGTTDFEFIRKHLNSNISAVVLQSPNFFGIV</sequence>
<evidence type="ECO:0000259" key="2">
    <source>
        <dbReference type="Pfam" id="PF02347"/>
    </source>
</evidence>
<dbReference type="SUPFAM" id="SSF53383">
    <property type="entry name" value="PLP-dependent transferases"/>
    <property type="match status" value="1"/>
</dbReference>
<dbReference type="InterPro" id="IPR015424">
    <property type="entry name" value="PyrdxlP-dep_Trfase"/>
</dbReference>
<proteinExistence type="predicted"/>
<dbReference type="InterPro" id="IPR023010">
    <property type="entry name" value="GcvPA"/>
</dbReference>
<dbReference type="Gene3D" id="3.40.640.10">
    <property type="entry name" value="Type I PLP-dependent aspartate aminotransferase-like (Major domain)"/>
    <property type="match status" value="1"/>
</dbReference>
<name>A0A382QFC3_9ZZZZ</name>
<evidence type="ECO:0000313" key="3">
    <source>
        <dbReference type="EMBL" id="SVC83575.1"/>
    </source>
</evidence>
<dbReference type="GO" id="GO:0009116">
    <property type="term" value="P:nucleoside metabolic process"/>
    <property type="evidence" value="ECO:0007669"/>
    <property type="project" value="InterPro"/>
</dbReference>
<dbReference type="InterPro" id="IPR049315">
    <property type="entry name" value="GDC-P_N"/>
</dbReference>
<reference evidence="3" key="1">
    <citation type="submission" date="2018-05" db="EMBL/GenBank/DDBJ databases">
        <authorList>
            <person name="Lanie J.A."/>
            <person name="Ng W.-L."/>
            <person name="Kazmierczak K.M."/>
            <person name="Andrzejewski T.M."/>
            <person name="Davidsen T.M."/>
            <person name="Wayne K.J."/>
            <person name="Tettelin H."/>
            <person name="Glass J.I."/>
            <person name="Rusch D."/>
            <person name="Podicherti R."/>
            <person name="Tsui H.-C.T."/>
            <person name="Winkler M.E."/>
        </authorList>
    </citation>
    <scope>NUCLEOTIDE SEQUENCE</scope>
</reference>
<dbReference type="AlphaFoldDB" id="A0A382QFC3"/>